<keyword evidence="5 7" id="KW-1133">Transmembrane helix</keyword>
<dbReference type="Pfam" id="PF08285">
    <property type="entry name" value="DPM3"/>
    <property type="match status" value="1"/>
</dbReference>
<dbReference type="AlphaFoldDB" id="A0A814H8J6"/>
<evidence type="ECO:0000256" key="6">
    <source>
        <dbReference type="ARBA" id="ARBA00023136"/>
    </source>
</evidence>
<evidence type="ECO:0000313" key="10">
    <source>
        <dbReference type="Proteomes" id="UP000663829"/>
    </source>
</evidence>
<evidence type="ECO:0000256" key="2">
    <source>
        <dbReference type="ARBA" id="ARBA00010430"/>
    </source>
</evidence>
<keyword evidence="6 7" id="KW-0472">Membrane</keyword>
<comment type="function">
    <text evidence="7">Stabilizer subunit of the dolichol-phosphate mannose (DPM) synthase complex; tethers catalytic subunit to the ER.</text>
</comment>
<dbReference type="EMBL" id="CAJOBC010003315">
    <property type="protein sequence ID" value="CAF3777506.1"/>
    <property type="molecule type" value="Genomic_DNA"/>
</dbReference>
<comment type="caution">
    <text evidence="8">The sequence shown here is derived from an EMBL/GenBank/DDBJ whole genome shotgun (WGS) entry which is preliminary data.</text>
</comment>
<dbReference type="EMBL" id="CAJNOQ010003314">
    <property type="protein sequence ID" value="CAF1006189.1"/>
    <property type="molecule type" value="Genomic_DNA"/>
</dbReference>
<protein>
    <recommendedName>
        <fullName evidence="7">Dolichol-phosphate mannosyltransferase subunit 3</fullName>
    </recommendedName>
</protein>
<accession>A0A814H8J6</accession>
<dbReference type="OrthoDB" id="2014333at2759"/>
<keyword evidence="10" id="KW-1185">Reference proteome</keyword>
<comment type="subunit">
    <text evidence="7">Component of the dolichol-phosphate mannose (DPM) synthase complex.</text>
</comment>
<feature type="transmembrane region" description="Helical" evidence="7">
    <location>
        <begin position="41"/>
        <end position="62"/>
    </location>
</feature>
<comment type="caution">
    <text evidence="7">Lacks conserved residue(s) required for the propagation of feature annotation.</text>
</comment>
<evidence type="ECO:0000256" key="5">
    <source>
        <dbReference type="ARBA" id="ARBA00022989"/>
    </source>
</evidence>
<dbReference type="InterPro" id="IPR013174">
    <property type="entry name" value="DPM3"/>
</dbReference>
<dbReference type="UniPathway" id="UPA00378"/>
<evidence type="ECO:0000256" key="7">
    <source>
        <dbReference type="RuleBase" id="RU365085"/>
    </source>
</evidence>
<evidence type="ECO:0000256" key="4">
    <source>
        <dbReference type="ARBA" id="ARBA00022824"/>
    </source>
</evidence>
<sequence>RMLEMKKSKLLSILLGLDFFCISDGAGLLPVRLQDAISRFIIPSFVILLFFLGILFLIFLLYKVYNLRDCPQAQIELTQQIDKIRMDSRYKSLFRKSSTM</sequence>
<keyword evidence="4 7" id="KW-0256">Endoplasmic reticulum</keyword>
<comment type="subcellular location">
    <subcellularLocation>
        <location evidence="1 7">Endoplasmic reticulum membrane</location>
        <topology evidence="1 7">Multi-pass membrane protein</topology>
    </subcellularLocation>
</comment>
<evidence type="ECO:0000256" key="1">
    <source>
        <dbReference type="ARBA" id="ARBA00004477"/>
    </source>
</evidence>
<dbReference type="GO" id="GO:0005789">
    <property type="term" value="C:endoplasmic reticulum membrane"/>
    <property type="evidence" value="ECO:0007669"/>
    <property type="project" value="UniProtKB-SubCell"/>
</dbReference>
<reference evidence="8" key="1">
    <citation type="submission" date="2021-02" db="EMBL/GenBank/DDBJ databases">
        <authorList>
            <person name="Nowell W R."/>
        </authorList>
    </citation>
    <scope>NUCLEOTIDE SEQUENCE</scope>
</reference>
<comment type="similarity">
    <text evidence="2 7">Belongs to the DPM3 family.</text>
</comment>
<proteinExistence type="inferred from homology"/>
<comment type="pathway">
    <text evidence="7">Protein modification; protein glycosylation.</text>
</comment>
<dbReference type="Proteomes" id="UP000663829">
    <property type="component" value="Unassembled WGS sequence"/>
</dbReference>
<name>A0A814H8J6_9BILA</name>
<gene>
    <name evidence="8" type="ORF">GPM918_LOCUS14021</name>
    <name evidence="9" type="ORF">SRO942_LOCUS14023</name>
</gene>
<evidence type="ECO:0000313" key="8">
    <source>
        <dbReference type="EMBL" id="CAF1006189.1"/>
    </source>
</evidence>
<keyword evidence="3 7" id="KW-0812">Transmembrane</keyword>
<feature type="non-terminal residue" evidence="8">
    <location>
        <position position="1"/>
    </location>
</feature>
<organism evidence="8 10">
    <name type="scientific">Didymodactylos carnosus</name>
    <dbReference type="NCBI Taxonomy" id="1234261"/>
    <lineage>
        <taxon>Eukaryota</taxon>
        <taxon>Metazoa</taxon>
        <taxon>Spiralia</taxon>
        <taxon>Gnathifera</taxon>
        <taxon>Rotifera</taxon>
        <taxon>Eurotatoria</taxon>
        <taxon>Bdelloidea</taxon>
        <taxon>Philodinida</taxon>
        <taxon>Philodinidae</taxon>
        <taxon>Didymodactylos</taxon>
    </lineage>
</organism>
<evidence type="ECO:0000313" key="9">
    <source>
        <dbReference type="EMBL" id="CAF3777506.1"/>
    </source>
</evidence>
<dbReference type="Proteomes" id="UP000681722">
    <property type="component" value="Unassembled WGS sequence"/>
</dbReference>
<evidence type="ECO:0000256" key="3">
    <source>
        <dbReference type="ARBA" id="ARBA00022692"/>
    </source>
</evidence>